<dbReference type="EMBL" id="RIBZ01000077">
    <property type="protein sequence ID" value="RNG34352.1"/>
    <property type="molecule type" value="Genomic_DNA"/>
</dbReference>
<accession>A0A3M8WW12</accession>
<keyword evidence="2" id="KW-1185">Reference proteome</keyword>
<comment type="caution">
    <text evidence="1">The sequence shown here is derived from an EMBL/GenBank/DDBJ whole genome shotgun (WGS) entry which is preliminary data.</text>
</comment>
<dbReference type="AlphaFoldDB" id="A0A3M8WW12"/>
<dbReference type="Proteomes" id="UP000275401">
    <property type="component" value="Unassembled WGS sequence"/>
</dbReference>
<evidence type="ECO:0000313" key="1">
    <source>
        <dbReference type="EMBL" id="RNG34352.1"/>
    </source>
</evidence>
<organism evidence="1 2">
    <name type="scientific">Streptomyces botrytidirepellens</name>
    <dbReference type="NCBI Taxonomy" id="2486417"/>
    <lineage>
        <taxon>Bacteria</taxon>
        <taxon>Bacillati</taxon>
        <taxon>Actinomycetota</taxon>
        <taxon>Actinomycetes</taxon>
        <taxon>Kitasatosporales</taxon>
        <taxon>Streptomycetaceae</taxon>
        <taxon>Streptomyces</taxon>
    </lineage>
</organism>
<gene>
    <name evidence="1" type="ORF">EEJ42_05610</name>
</gene>
<reference evidence="1 2" key="1">
    <citation type="submission" date="2018-11" db="EMBL/GenBank/DDBJ databases">
        <title>The Potential of Streptomyces as Biocontrol Agents against the Tomato grey mould, Botrytis cinerea (Gray mold) Frontiers in Microbiology.</title>
        <authorList>
            <person name="Li D."/>
        </authorList>
    </citation>
    <scope>NUCLEOTIDE SEQUENCE [LARGE SCALE GENOMIC DNA]</scope>
    <source>
        <strain evidence="1 2">NEAU-LD23</strain>
    </source>
</reference>
<protein>
    <submittedName>
        <fullName evidence="1">Uncharacterized protein</fullName>
    </submittedName>
</protein>
<name>A0A3M8WW12_9ACTN</name>
<sequence length="59" mass="6240">MDLGPLRSLVMVETDRGRPGIGVCKTRTLGPDWGAYEHCKSLGVLSGDVGDGRRAVRGA</sequence>
<evidence type="ECO:0000313" key="2">
    <source>
        <dbReference type="Proteomes" id="UP000275401"/>
    </source>
</evidence>
<proteinExistence type="predicted"/>